<keyword evidence="3" id="KW-0443">Lipid metabolism</keyword>
<organism evidence="5 6">
    <name type="scientific">Hondaea fermentalgiana</name>
    <dbReference type="NCBI Taxonomy" id="2315210"/>
    <lineage>
        <taxon>Eukaryota</taxon>
        <taxon>Sar</taxon>
        <taxon>Stramenopiles</taxon>
        <taxon>Bigyra</taxon>
        <taxon>Labyrinthulomycetes</taxon>
        <taxon>Thraustochytrida</taxon>
        <taxon>Thraustochytriidae</taxon>
        <taxon>Hondaea</taxon>
    </lineage>
</organism>
<keyword evidence="1 5" id="KW-0436">Ligase</keyword>
<dbReference type="Gene3D" id="3.40.50.12780">
    <property type="entry name" value="N-terminal domain of ligase-like"/>
    <property type="match status" value="1"/>
</dbReference>
<feature type="non-terminal residue" evidence="5">
    <location>
        <position position="780"/>
    </location>
</feature>
<dbReference type="Pfam" id="PF00501">
    <property type="entry name" value="AMP-binding"/>
    <property type="match status" value="1"/>
</dbReference>
<dbReference type="OrthoDB" id="3633556at2759"/>
<dbReference type="GO" id="GO:0005783">
    <property type="term" value="C:endoplasmic reticulum"/>
    <property type="evidence" value="ECO:0007669"/>
    <property type="project" value="TreeGrafter"/>
</dbReference>
<name>A0A2R5G1W5_9STRA</name>
<proteinExistence type="predicted"/>
<evidence type="ECO:0000256" key="1">
    <source>
        <dbReference type="ARBA" id="ARBA00022598"/>
    </source>
</evidence>
<dbReference type="PANTHER" id="PTHR43272">
    <property type="entry name" value="LONG-CHAIN-FATTY-ACID--COA LIGASE"/>
    <property type="match status" value="1"/>
</dbReference>
<dbReference type="PROSITE" id="PS00455">
    <property type="entry name" value="AMP_BINDING"/>
    <property type="match status" value="1"/>
</dbReference>
<dbReference type="SUPFAM" id="SSF56801">
    <property type="entry name" value="Acetyl-CoA synthetase-like"/>
    <property type="match status" value="1"/>
</dbReference>
<evidence type="ECO:0000259" key="4">
    <source>
        <dbReference type="Pfam" id="PF00501"/>
    </source>
</evidence>
<evidence type="ECO:0000313" key="5">
    <source>
        <dbReference type="EMBL" id="GBG24982.1"/>
    </source>
</evidence>
<evidence type="ECO:0000256" key="2">
    <source>
        <dbReference type="ARBA" id="ARBA00022832"/>
    </source>
</evidence>
<keyword evidence="6" id="KW-1185">Reference proteome</keyword>
<accession>A0A2R5G1W5</accession>
<dbReference type="EMBL" id="BEYU01000009">
    <property type="protein sequence ID" value="GBG24982.1"/>
    <property type="molecule type" value="Genomic_DNA"/>
</dbReference>
<reference evidence="5 6" key="1">
    <citation type="submission" date="2017-12" db="EMBL/GenBank/DDBJ databases">
        <title>Sequencing, de novo assembly and annotation of complete genome of a new Thraustochytrid species, strain FCC1311.</title>
        <authorList>
            <person name="Sedici K."/>
            <person name="Godart F."/>
            <person name="Aiese Cigliano R."/>
            <person name="Sanseverino W."/>
            <person name="Barakat M."/>
            <person name="Ortet P."/>
            <person name="Marechal E."/>
            <person name="Cagnac O."/>
            <person name="Amato A."/>
        </authorList>
    </citation>
    <scope>NUCLEOTIDE SEQUENCE [LARGE SCALE GENOMIC DNA]</scope>
</reference>
<feature type="domain" description="AMP-dependent synthetase/ligase" evidence="4">
    <location>
        <begin position="83"/>
        <end position="529"/>
    </location>
</feature>
<dbReference type="PANTHER" id="PTHR43272:SF32">
    <property type="entry name" value="AMP-DEPENDENT SYNTHETASE_LIGASE DOMAIN-CONTAINING PROTEIN"/>
    <property type="match status" value="1"/>
</dbReference>
<dbReference type="InterPro" id="IPR042099">
    <property type="entry name" value="ANL_N_sf"/>
</dbReference>
<dbReference type="InterPro" id="IPR020845">
    <property type="entry name" value="AMP-binding_CS"/>
</dbReference>
<evidence type="ECO:0000256" key="3">
    <source>
        <dbReference type="ARBA" id="ARBA00023098"/>
    </source>
</evidence>
<gene>
    <name evidence="5" type="ORF">FCC1311_025721</name>
</gene>
<evidence type="ECO:0000313" key="6">
    <source>
        <dbReference type="Proteomes" id="UP000241890"/>
    </source>
</evidence>
<sequence>MPTPDAAAPVNKPSDYAVYHEEDGPFWTAESSGASRVNFSETGVGSESVIPALTLIDVFERAVKRGGNRIAFRTENMPTLRRGEEPPEALPLKDWKSWTWKQYKADVHRIARALMDLGVEQHDAVSIFGFNSPEWFLSAIGAVHAGAKIAGIYPSDTPAQVQFKAFHSDTAVAVVENEQCFKKFAEVVEDLPYLKAIVCWDYEATDITREDGSVVEVLTFAEFLKRGDTVEEAALDERISKIEPTMCSALIYTSGTTGRPKAVMMSHDNLVFEASAVVPNLGGACMTNAEERILSYLPLSHVAGMMVDIVAPIIATAFHKGRICVCFARPYDLRAGTLGQRLNVVEPTIFLGVPRVWEKIQEKLMAVGAKTTGLKKKLSTAAKKRGLEFQEEQQIGRSGANPGFGPLGIYKKLLGLIKGKLGLSKCKFAFAGAAPMTRETLQYFGALNINVNEVYGMSECSGAVTWSTDKAHEWGTVGYEMPSCEVRVFKIAEDGTKTECPRAANIMHATEEEQGEVCFRGRNIMMGYLANPKLGDDHVAEIEEKNAAAIDSEGWLHSGDKGAISALGMLKITGRYKELIIGAGGENVAPVPIEDAIKARMPFVSNAMMVGDKRKFMAVLLTLKTVGATGELPGTNKLMGAAADYGETIEDACDNEALIDEITTQLKAIGDDGDVTPSNAARIQKFTILPLDFSVSTDELTATLKLKRSVVADKYEDIIEAFYESKSVFVPYSTVGAYATGGPVDDSIVDGSFKGDFSMIGDDDPDLQNVDVLEAIDEDN</sequence>
<comment type="caution">
    <text evidence="5">The sequence shown here is derived from an EMBL/GenBank/DDBJ whole genome shotgun (WGS) entry which is preliminary data.</text>
</comment>
<dbReference type="InterPro" id="IPR000873">
    <property type="entry name" value="AMP-dep_synth/lig_dom"/>
</dbReference>
<dbReference type="GO" id="GO:0016020">
    <property type="term" value="C:membrane"/>
    <property type="evidence" value="ECO:0007669"/>
    <property type="project" value="TreeGrafter"/>
</dbReference>
<dbReference type="InParanoid" id="A0A2R5G1W5"/>
<dbReference type="GO" id="GO:0004467">
    <property type="term" value="F:long-chain fatty acid-CoA ligase activity"/>
    <property type="evidence" value="ECO:0007669"/>
    <property type="project" value="TreeGrafter"/>
</dbReference>
<dbReference type="AlphaFoldDB" id="A0A2R5G1W5"/>
<dbReference type="Proteomes" id="UP000241890">
    <property type="component" value="Unassembled WGS sequence"/>
</dbReference>
<protein>
    <submittedName>
        <fullName evidence="5">Long-chain-fatty-acid--CoA ligase ACSBG2</fullName>
    </submittedName>
</protein>
<dbReference type="Pfam" id="PF23562">
    <property type="entry name" value="AMP-binding_C_3"/>
    <property type="match status" value="1"/>
</dbReference>
<keyword evidence="2" id="KW-0276">Fatty acid metabolism</keyword>